<accession>A0A2G8RYQ0</accession>
<sequence>MWLLNTARAELKFFATPESVPGGYAILSHVWDEHEDTFQSIQALRARCAEDGTNPRDLASDKIRNFCTLAERDGYEWGWDDTCCIDKTSSTDLSEAITAMYHYYSLADVCYVYLRDVPTDCDLPAPDSAFRKSRWHRRGWTLQELIAPPLVVLLSHTWEPLGSKADLARLLEEITRIPADILDLRDAPSSYCVAARMAWAADRETTRPEDEAYCLMGLFGISMPPLYGEGRKAFLRLQEEIVRRVDDPSVFAWGEMYDRRDSDMLSEAEPDQSSLNPDRLFARSPSDFRLGHHMRCREKFTPQGYPILGGYANFVSRADLSKLPTFTITPYAIEALAPVYAPFPQSNFIVVLLWGIELRPPGLPPQNLGVLLRLAGVHPAEQARMEDRLHRTHPSDDRSTRPAPLYPKHTHIPRSHVAELLRSPSVTSSALQLQGSDGIEDPGSQRTMTLAFTVQPPGGDVRFSIAIHLGLCPRASEGDPRHKHWAKAERQRAAGAGRPRSTAADPEGKESEHEHEHDCAKHHVDEWKGRSRTFAIGPGPSDALQRLRVKLAFEPYALNPAWVRKVHIGFDVGRASPVAKQPKSD</sequence>
<evidence type="ECO:0000313" key="4">
    <source>
        <dbReference type="EMBL" id="PIL26640.1"/>
    </source>
</evidence>
<feature type="domain" description="DUF8212" evidence="3">
    <location>
        <begin position="232"/>
        <end position="295"/>
    </location>
</feature>
<comment type="caution">
    <text evidence="4">The sequence shown here is derived from an EMBL/GenBank/DDBJ whole genome shotgun (WGS) entry which is preliminary data.</text>
</comment>
<feature type="region of interest" description="Disordered" evidence="1">
    <location>
        <begin position="383"/>
        <end position="409"/>
    </location>
</feature>
<dbReference type="AlphaFoldDB" id="A0A2G8RYQ0"/>
<feature type="compositionally biased region" description="Basic and acidic residues" evidence="1">
    <location>
        <begin position="383"/>
        <end position="400"/>
    </location>
</feature>
<keyword evidence="5" id="KW-1185">Reference proteome</keyword>
<evidence type="ECO:0000259" key="2">
    <source>
        <dbReference type="Pfam" id="PF06985"/>
    </source>
</evidence>
<feature type="domain" description="Heterokaryon incompatibility" evidence="2">
    <location>
        <begin position="24"/>
        <end position="117"/>
    </location>
</feature>
<dbReference type="InterPro" id="IPR058525">
    <property type="entry name" value="DUF8212"/>
</dbReference>
<feature type="compositionally biased region" description="Basic and acidic residues" evidence="1">
    <location>
        <begin position="506"/>
        <end position="522"/>
    </location>
</feature>
<proteinExistence type="predicted"/>
<feature type="compositionally biased region" description="Basic and acidic residues" evidence="1">
    <location>
        <begin position="476"/>
        <end position="492"/>
    </location>
</feature>
<dbReference type="InterPro" id="IPR010730">
    <property type="entry name" value="HET"/>
</dbReference>
<protein>
    <submittedName>
        <fullName evidence="4">Uncharacterized protein</fullName>
    </submittedName>
</protein>
<dbReference type="Pfam" id="PF06985">
    <property type="entry name" value="HET"/>
    <property type="match status" value="1"/>
</dbReference>
<evidence type="ECO:0000256" key="1">
    <source>
        <dbReference type="SAM" id="MobiDB-lite"/>
    </source>
</evidence>
<organism evidence="4 5">
    <name type="scientific">Ganoderma sinense ZZ0214-1</name>
    <dbReference type="NCBI Taxonomy" id="1077348"/>
    <lineage>
        <taxon>Eukaryota</taxon>
        <taxon>Fungi</taxon>
        <taxon>Dikarya</taxon>
        <taxon>Basidiomycota</taxon>
        <taxon>Agaricomycotina</taxon>
        <taxon>Agaricomycetes</taxon>
        <taxon>Polyporales</taxon>
        <taxon>Polyporaceae</taxon>
        <taxon>Ganoderma</taxon>
    </lineage>
</organism>
<gene>
    <name evidence="4" type="ORF">GSI_11265</name>
</gene>
<dbReference type="OrthoDB" id="674604at2759"/>
<name>A0A2G8RYQ0_9APHY</name>
<evidence type="ECO:0000259" key="3">
    <source>
        <dbReference type="Pfam" id="PF26640"/>
    </source>
</evidence>
<evidence type="ECO:0000313" key="5">
    <source>
        <dbReference type="Proteomes" id="UP000230002"/>
    </source>
</evidence>
<dbReference type="Pfam" id="PF26640">
    <property type="entry name" value="DUF8212"/>
    <property type="match status" value="1"/>
</dbReference>
<reference evidence="4 5" key="1">
    <citation type="journal article" date="2015" name="Sci. Rep.">
        <title>Chromosome-level genome map provides insights into diverse defense mechanisms in the medicinal fungus Ganoderma sinense.</title>
        <authorList>
            <person name="Zhu Y."/>
            <person name="Xu J."/>
            <person name="Sun C."/>
            <person name="Zhou S."/>
            <person name="Xu H."/>
            <person name="Nelson D.R."/>
            <person name="Qian J."/>
            <person name="Song J."/>
            <person name="Luo H."/>
            <person name="Xiang L."/>
            <person name="Li Y."/>
            <person name="Xu Z."/>
            <person name="Ji A."/>
            <person name="Wang L."/>
            <person name="Lu S."/>
            <person name="Hayward A."/>
            <person name="Sun W."/>
            <person name="Li X."/>
            <person name="Schwartz D.C."/>
            <person name="Wang Y."/>
            <person name="Chen S."/>
        </authorList>
    </citation>
    <scope>NUCLEOTIDE SEQUENCE [LARGE SCALE GENOMIC DNA]</scope>
    <source>
        <strain evidence="4 5">ZZ0214-1</strain>
    </source>
</reference>
<feature type="region of interest" description="Disordered" evidence="1">
    <location>
        <begin position="476"/>
        <end position="522"/>
    </location>
</feature>
<dbReference type="PANTHER" id="PTHR10622:SF10">
    <property type="entry name" value="HET DOMAIN-CONTAINING PROTEIN"/>
    <property type="match status" value="1"/>
</dbReference>
<dbReference type="EMBL" id="AYKW01000042">
    <property type="protein sequence ID" value="PIL26640.1"/>
    <property type="molecule type" value="Genomic_DNA"/>
</dbReference>
<dbReference type="PANTHER" id="PTHR10622">
    <property type="entry name" value="HET DOMAIN-CONTAINING PROTEIN"/>
    <property type="match status" value="1"/>
</dbReference>
<dbReference type="Proteomes" id="UP000230002">
    <property type="component" value="Unassembled WGS sequence"/>
</dbReference>